<name>A0AAD9ZHF7_9LECA</name>
<dbReference type="Proteomes" id="UP001276659">
    <property type="component" value="Unassembled WGS sequence"/>
</dbReference>
<feature type="region of interest" description="Disordered" evidence="1">
    <location>
        <begin position="100"/>
        <end position="139"/>
    </location>
</feature>
<comment type="caution">
    <text evidence="2">The sequence shown here is derived from an EMBL/GenBank/DDBJ whole genome shotgun (WGS) entry which is preliminary data.</text>
</comment>
<evidence type="ECO:0000313" key="3">
    <source>
        <dbReference type="Proteomes" id="UP001276659"/>
    </source>
</evidence>
<evidence type="ECO:0000313" key="2">
    <source>
        <dbReference type="EMBL" id="KAK3179473.1"/>
    </source>
</evidence>
<dbReference type="AlphaFoldDB" id="A0AAD9ZHF7"/>
<accession>A0AAD9ZHF7</accession>
<reference evidence="2" key="1">
    <citation type="submission" date="2022-11" db="EMBL/GenBank/DDBJ databases">
        <title>Chromosomal genome sequence assembly and mating type (MAT) locus characterization of the leprose asexual lichenized fungus Lepraria neglecta (Nyl.) Erichsen.</title>
        <authorList>
            <person name="Allen J.L."/>
            <person name="Pfeffer B."/>
        </authorList>
    </citation>
    <scope>NUCLEOTIDE SEQUENCE</scope>
    <source>
        <strain evidence="2">Allen 5258</strain>
    </source>
</reference>
<keyword evidence="3" id="KW-1185">Reference proteome</keyword>
<sequence length="909" mass="101801">MPPDVPAPLISPPNQLPSTKDRNPLLVGLAIHHPPIAPFFGRILPLASLPPSLILPQRMMITPVSIESPVNGLLLPLLDLVALDLKLLRPPAPRTTFHYLQGPIPALNDDDDDYAPDHDDPLESRSAVSGPSDLDGYDESAVSLEDDLSELSLSDEAPDPMAAAQDCLDRSWAPLCTCRNDCIGSNGARSLAECTDYLNEHLPRTPFPLQSGMYLRRRGQYNDFRAVDWQELLGGRSNGDVPEQALSIARSAEAFEQAEQRTDPWVRRSYDVDSFMARVTTLAVHRKGFRLAYRPPYLRTITQDPHVTFRSRRIHKTKHLRLGYGVSSAGFNYECYVFFPRMTRAKKQQKNHSYHLSSKSQQIWIDDIILPALRSTCDAQVRARHPRSFEDANYKAHVRQEVHNLLPGQAIDVSYPIPSQDLDAFWREVCRKADDRPLFKNPFLIVQGHDLKIYTSRPSPAQAREDFLTHLEDCFDFREEYFLPGDYWLDFGVEDTPVGDTSQAITLLRKPSYLEHWAEAFHDPSRRTTGTKEAKYPWFWTRDAGSMSVAVLANNYLHRKCGINPHFEALGFSQSNLDRWYEANHKGSSSARRRKHEQLVRQYNTTKIRLQAALKSAEDTTYRPPRPQRRNQGVAPSPPPDLSDYILDDPPTSDNETCSPHGSDNEAPAPAPRRVPPVAPEHKAANFGARQECRMDLTRFRNMNFDIVDVHGLARSQIVNFTLHVGLTVGIFEAAGMTGTDLGIARRSECREDNIVDPCLLGFATEMVAIVLLLFLHAREEDIIVVVEACAANARPEAEVFSHVNPSRPERDARVLGDRLEIGRAVGQSEALPVDRQCGDPGHEAIHVVTASDPRVGPPLRLLERLSGFGDAESLFWDIATAAASQEFLPVHLSEIVILAATTEMGAGL</sequence>
<organism evidence="2 3">
    <name type="scientific">Lepraria neglecta</name>
    <dbReference type="NCBI Taxonomy" id="209136"/>
    <lineage>
        <taxon>Eukaryota</taxon>
        <taxon>Fungi</taxon>
        <taxon>Dikarya</taxon>
        <taxon>Ascomycota</taxon>
        <taxon>Pezizomycotina</taxon>
        <taxon>Lecanoromycetes</taxon>
        <taxon>OSLEUM clade</taxon>
        <taxon>Lecanoromycetidae</taxon>
        <taxon>Lecanorales</taxon>
        <taxon>Lecanorineae</taxon>
        <taxon>Stereocaulaceae</taxon>
        <taxon>Lepraria</taxon>
    </lineage>
</organism>
<feature type="compositionally biased region" description="Pro residues" evidence="1">
    <location>
        <begin position="669"/>
        <end position="679"/>
    </location>
</feature>
<feature type="compositionally biased region" description="Polar residues" evidence="1">
    <location>
        <begin position="652"/>
        <end position="662"/>
    </location>
</feature>
<proteinExistence type="predicted"/>
<dbReference type="EMBL" id="JASNWA010000001">
    <property type="protein sequence ID" value="KAK3179473.1"/>
    <property type="molecule type" value="Genomic_DNA"/>
</dbReference>
<gene>
    <name evidence="2" type="ORF">OEA41_009759</name>
</gene>
<feature type="region of interest" description="Disordered" evidence="1">
    <location>
        <begin position="614"/>
        <end position="686"/>
    </location>
</feature>
<evidence type="ECO:0000256" key="1">
    <source>
        <dbReference type="SAM" id="MobiDB-lite"/>
    </source>
</evidence>
<protein>
    <submittedName>
        <fullName evidence="2">Uncharacterized protein</fullName>
    </submittedName>
</protein>